<reference evidence="1 2" key="2">
    <citation type="submission" date="2018-06" db="EMBL/GenBank/DDBJ databases">
        <title>Metagenomic assembly of (sub)arctic Cyanobacteria and their associated microbiome from non-axenic cultures.</title>
        <authorList>
            <person name="Baurain D."/>
        </authorList>
    </citation>
    <scope>NUCLEOTIDE SEQUENCE [LARGE SCALE GENOMIC DNA]</scope>
    <source>
        <strain evidence="1">ULC129bin1</strain>
    </source>
</reference>
<dbReference type="Proteomes" id="UP000249354">
    <property type="component" value="Unassembled WGS sequence"/>
</dbReference>
<evidence type="ECO:0000313" key="2">
    <source>
        <dbReference type="Proteomes" id="UP000249354"/>
    </source>
</evidence>
<evidence type="ECO:0000313" key="1">
    <source>
        <dbReference type="EMBL" id="PZO16877.1"/>
    </source>
</evidence>
<gene>
    <name evidence="1" type="ORF">DCF25_11830</name>
</gene>
<dbReference type="AlphaFoldDB" id="A0A2W4UC60"/>
<dbReference type="EMBL" id="QBMC01000074">
    <property type="protein sequence ID" value="PZO16877.1"/>
    <property type="molecule type" value="Genomic_DNA"/>
</dbReference>
<protein>
    <submittedName>
        <fullName evidence="1">Uncharacterized protein</fullName>
    </submittedName>
</protein>
<proteinExistence type="predicted"/>
<accession>A0A2W4UC60</accession>
<organism evidence="1 2">
    <name type="scientific">Leptolyngbya foveolarum</name>
    <dbReference type="NCBI Taxonomy" id="47253"/>
    <lineage>
        <taxon>Bacteria</taxon>
        <taxon>Bacillati</taxon>
        <taxon>Cyanobacteriota</taxon>
        <taxon>Cyanophyceae</taxon>
        <taxon>Leptolyngbyales</taxon>
        <taxon>Leptolyngbyaceae</taxon>
        <taxon>Leptolyngbya group</taxon>
        <taxon>Leptolyngbya</taxon>
    </lineage>
</organism>
<comment type="caution">
    <text evidence="1">The sequence shown here is derived from an EMBL/GenBank/DDBJ whole genome shotgun (WGS) entry which is preliminary data.</text>
</comment>
<reference evidence="2" key="1">
    <citation type="submission" date="2018-04" db="EMBL/GenBank/DDBJ databases">
        <authorList>
            <person name="Cornet L."/>
        </authorList>
    </citation>
    <scope>NUCLEOTIDE SEQUENCE [LARGE SCALE GENOMIC DNA]</scope>
</reference>
<name>A0A2W4UC60_9CYAN</name>
<sequence length="161" mass="17849">MIATIEGGQLIALSPRVSFHMLHLAILQQLLAFDSAIYDARRTPGQRTLLLTSEAVGQCLLKRAIAIAKRNIDQLGNAYEPTLISQIGYEIIFNNGSLIQYSEARPLNYRQRYHAVFWQPPAQQPLAAKPDLETTLQTNVLTPGGSLIKVSEAIAQFYARA</sequence>